<proteinExistence type="inferred from homology"/>
<dbReference type="OMA" id="THVWRAN"/>
<dbReference type="OrthoDB" id="1937984at2759"/>
<dbReference type="GO" id="GO:0034727">
    <property type="term" value="P:piecemeal microautophagy of the nucleus"/>
    <property type="evidence" value="ECO:0007669"/>
    <property type="project" value="TreeGrafter"/>
</dbReference>
<accession>J0LHS2</accession>
<dbReference type="InParanoid" id="J0LHS2"/>
<comment type="similarity">
    <text evidence="1 6">Belongs to the ATG17 family.</text>
</comment>
<dbReference type="AlphaFoldDB" id="J0LHS2"/>
<dbReference type="GO" id="GO:0030295">
    <property type="term" value="F:protein kinase activator activity"/>
    <property type="evidence" value="ECO:0007669"/>
    <property type="project" value="TreeGrafter"/>
</dbReference>
<keyword evidence="9" id="KW-1185">Reference proteome</keyword>
<keyword evidence="5" id="KW-0472">Membrane</keyword>
<evidence type="ECO:0000256" key="6">
    <source>
        <dbReference type="RuleBase" id="RU368080"/>
    </source>
</evidence>
<keyword evidence="3 6" id="KW-0963">Cytoplasm</keyword>
<evidence type="ECO:0000313" key="9">
    <source>
        <dbReference type="Proteomes" id="UP000006514"/>
    </source>
</evidence>
<dbReference type="GO" id="GO:0000045">
    <property type="term" value="P:autophagosome assembly"/>
    <property type="evidence" value="ECO:0007669"/>
    <property type="project" value="TreeGrafter"/>
</dbReference>
<dbReference type="eggNOG" id="ENOG502RYHP">
    <property type="taxonomic scope" value="Eukaryota"/>
</dbReference>
<evidence type="ECO:0000256" key="2">
    <source>
        <dbReference type="ARBA" id="ARBA00013806"/>
    </source>
</evidence>
<reference evidence="9" key="1">
    <citation type="journal article" date="2012" name="Science">
        <title>The Paleozoic origin of enzymatic lignin decomposition reconstructed from 31 fungal genomes.</title>
        <authorList>
            <person name="Floudas D."/>
            <person name="Binder M."/>
            <person name="Riley R."/>
            <person name="Barry K."/>
            <person name="Blanchette R.A."/>
            <person name="Henrissat B."/>
            <person name="Martinez A.T."/>
            <person name="Otillar R."/>
            <person name="Spatafora J.W."/>
            <person name="Yadav J.S."/>
            <person name="Aerts A."/>
            <person name="Benoit I."/>
            <person name="Boyd A."/>
            <person name="Carlson A."/>
            <person name="Copeland A."/>
            <person name="Coutinho P.M."/>
            <person name="de Vries R.P."/>
            <person name="Ferreira P."/>
            <person name="Findley K."/>
            <person name="Foster B."/>
            <person name="Gaskell J."/>
            <person name="Glotzer D."/>
            <person name="Gorecki P."/>
            <person name="Heitman J."/>
            <person name="Hesse C."/>
            <person name="Hori C."/>
            <person name="Igarashi K."/>
            <person name="Jurgens J.A."/>
            <person name="Kallen N."/>
            <person name="Kersten P."/>
            <person name="Kohler A."/>
            <person name="Kuees U."/>
            <person name="Kumar T.K.A."/>
            <person name="Kuo A."/>
            <person name="LaButti K."/>
            <person name="Larrondo L.F."/>
            <person name="Lindquist E."/>
            <person name="Ling A."/>
            <person name="Lombard V."/>
            <person name="Lucas S."/>
            <person name="Lundell T."/>
            <person name="Martin R."/>
            <person name="McLaughlin D.J."/>
            <person name="Morgenstern I."/>
            <person name="Morin E."/>
            <person name="Murat C."/>
            <person name="Nagy L.G."/>
            <person name="Nolan M."/>
            <person name="Ohm R.A."/>
            <person name="Patyshakuliyeva A."/>
            <person name="Rokas A."/>
            <person name="Ruiz-Duenas F.J."/>
            <person name="Sabat G."/>
            <person name="Salamov A."/>
            <person name="Samejima M."/>
            <person name="Schmutz J."/>
            <person name="Slot J.C."/>
            <person name="St John F."/>
            <person name="Stenlid J."/>
            <person name="Sun H."/>
            <person name="Sun S."/>
            <person name="Syed K."/>
            <person name="Tsang A."/>
            <person name="Wiebenga A."/>
            <person name="Young D."/>
            <person name="Pisabarro A."/>
            <person name="Eastwood D.C."/>
            <person name="Martin F."/>
            <person name="Cullen D."/>
            <person name="Grigoriev I.V."/>
            <person name="Hibbett D.S."/>
        </authorList>
    </citation>
    <scope>NUCLEOTIDE SEQUENCE [LARGE SCALE GENOMIC DNA]</scope>
    <source>
        <strain evidence="9">TFB10046</strain>
    </source>
</reference>
<gene>
    <name evidence="8" type="ORF">AURDEDRAFT_187960</name>
</gene>
<dbReference type="InterPro" id="IPR045326">
    <property type="entry name" value="ATG17-like_dom"/>
</dbReference>
<dbReference type="InterPro" id="IPR007240">
    <property type="entry name" value="Atg17"/>
</dbReference>
<evidence type="ECO:0000259" key="7">
    <source>
        <dbReference type="Pfam" id="PF04108"/>
    </source>
</evidence>
<sequence>MVDVTPLLEPSERALQDAQALCTDAQDVVHATTRLAVDILALDARVRWVSEGMLEQFKLAAAVAKTLEAQRQRLLDQVKEWDAQRAQHVSALDAVLDACGAQLVPVSFYHTDALADDSDVFRDPDSADHQPHVNGVAKAKQPQKTLRDFIDERAIEDAGDRVDDERNRFDDLLAASMRAQASLEAHVDFLQLPQTDYPEVNPEPALLDQEKHAARMAAHLTALARHYEQVCAAAREGVAAQDAEVLARDTEELPAIVAELRDFAGRILDIQTHLSEQHQTAHANLAALRATQAHLDALEKQLETTLADEDALAGTAADILEHLHAHLDALAALRETYASYRLAYARLVLELDRRARYSAAAEEVVLGALAQLDAMREEEMRDRALFFAEQGAYLPDDLCLYVGAMPPPTELAQGPREELPILDERDVAEARRNVDLSEGRL</sequence>
<dbReference type="GO" id="GO:1990316">
    <property type="term" value="C:Atg1/ULK1 kinase complex"/>
    <property type="evidence" value="ECO:0007669"/>
    <property type="project" value="TreeGrafter"/>
</dbReference>
<feature type="domain" description="Autophagy protein ATG17-like" evidence="7">
    <location>
        <begin position="14"/>
        <end position="394"/>
    </location>
</feature>
<protein>
    <recommendedName>
        <fullName evidence="2 6">Autophagy-related protein 17</fullName>
    </recommendedName>
</protein>
<dbReference type="GO" id="GO:0000422">
    <property type="term" value="P:autophagy of mitochondrion"/>
    <property type="evidence" value="ECO:0007669"/>
    <property type="project" value="TreeGrafter"/>
</dbReference>
<dbReference type="KEGG" id="adl:AURDEDRAFT_187960"/>
<evidence type="ECO:0000256" key="1">
    <source>
        <dbReference type="ARBA" id="ARBA00006259"/>
    </source>
</evidence>
<evidence type="ECO:0000256" key="4">
    <source>
        <dbReference type="ARBA" id="ARBA00023006"/>
    </source>
</evidence>
<dbReference type="PANTHER" id="PTHR28005:SF1">
    <property type="entry name" value="AUTOPHAGY-RELATED PROTEIN 17"/>
    <property type="match status" value="1"/>
</dbReference>
<dbReference type="Pfam" id="PF04108">
    <property type="entry name" value="ATG17_like"/>
    <property type="match status" value="1"/>
</dbReference>
<dbReference type="GO" id="GO:0060090">
    <property type="term" value="F:molecular adaptor activity"/>
    <property type="evidence" value="ECO:0007669"/>
    <property type="project" value="TreeGrafter"/>
</dbReference>
<dbReference type="GO" id="GO:0034045">
    <property type="term" value="C:phagophore assembly site membrane"/>
    <property type="evidence" value="ECO:0007669"/>
    <property type="project" value="UniProtKB-SubCell"/>
</dbReference>
<dbReference type="PANTHER" id="PTHR28005">
    <property type="entry name" value="AUTOPHAGY-RELATED PROTEIN 17"/>
    <property type="match status" value="1"/>
</dbReference>
<keyword evidence="4 6" id="KW-0072">Autophagy</keyword>
<dbReference type="EMBL" id="JH687836">
    <property type="protein sequence ID" value="EJD37694.1"/>
    <property type="molecule type" value="Genomic_DNA"/>
</dbReference>
<evidence type="ECO:0000313" key="8">
    <source>
        <dbReference type="EMBL" id="EJD37694.1"/>
    </source>
</evidence>
<organism evidence="8 9">
    <name type="scientific">Auricularia subglabra (strain TFB-10046 / SS5)</name>
    <name type="common">White-rot fungus</name>
    <name type="synonym">Auricularia delicata (strain TFB10046)</name>
    <dbReference type="NCBI Taxonomy" id="717982"/>
    <lineage>
        <taxon>Eukaryota</taxon>
        <taxon>Fungi</taxon>
        <taxon>Dikarya</taxon>
        <taxon>Basidiomycota</taxon>
        <taxon>Agaricomycotina</taxon>
        <taxon>Agaricomycetes</taxon>
        <taxon>Auriculariales</taxon>
        <taxon>Auriculariaceae</taxon>
        <taxon>Auricularia</taxon>
    </lineage>
</organism>
<evidence type="ECO:0000256" key="5">
    <source>
        <dbReference type="ARBA" id="ARBA00023136"/>
    </source>
</evidence>
<name>J0LHS2_AURST</name>
<comment type="subcellular location">
    <subcellularLocation>
        <location evidence="6">Cytoplasm</location>
    </subcellularLocation>
    <subcellularLocation>
        <location evidence="6">Preautophagosomal structure membrane</location>
        <topology evidence="6">Peripheral membrane protein</topology>
    </subcellularLocation>
</comment>
<dbReference type="Proteomes" id="UP000006514">
    <property type="component" value="Unassembled WGS sequence"/>
</dbReference>
<evidence type="ECO:0000256" key="3">
    <source>
        <dbReference type="ARBA" id="ARBA00022490"/>
    </source>
</evidence>
<comment type="function">
    <text evidence="6">Autophagy-specific protein that functions in response to autophagy-inducing signals as a scaffold to recruit other ATG proteins to organize preautophagosomal structure (PAS) formation. Modulates the timing and magnitude of the autophagy response, such as the size of the sequestering vesicles. Plays particularly a role in pexophagy and nucleophagy.</text>
</comment>